<dbReference type="PANTHER" id="PTHR10146">
    <property type="entry name" value="PROLINE SYNTHETASE CO-TRANSCRIBED BACTERIAL HOMOLOG PROTEIN"/>
    <property type="match status" value="1"/>
</dbReference>
<dbReference type="Gene3D" id="3.20.20.10">
    <property type="entry name" value="Alanine racemase"/>
    <property type="match status" value="1"/>
</dbReference>
<dbReference type="InterPro" id="IPR011078">
    <property type="entry name" value="PyrdxlP_homeostasis"/>
</dbReference>
<feature type="domain" description="Alanine racemase N-terminal" evidence="5">
    <location>
        <begin position="31"/>
        <end position="235"/>
    </location>
</feature>
<evidence type="ECO:0000256" key="1">
    <source>
        <dbReference type="ARBA" id="ARBA00022898"/>
    </source>
</evidence>
<keyword evidence="7" id="KW-1185">Reference proteome</keyword>
<dbReference type="FunCoup" id="A0A316VXQ0">
    <property type="interactions" value="221"/>
</dbReference>
<name>A0A316VXQ0_9BASI</name>
<dbReference type="InterPro" id="IPR029066">
    <property type="entry name" value="PLP-binding_barrel"/>
</dbReference>
<keyword evidence="1 2" id="KW-0663">Pyridoxal phosphate</keyword>
<dbReference type="RefSeq" id="XP_025369587.1">
    <property type="nucleotide sequence ID" value="XM_025513933.1"/>
</dbReference>
<accession>A0A316VXQ0</accession>
<dbReference type="Pfam" id="PF01168">
    <property type="entry name" value="Ala_racemase_N"/>
    <property type="match status" value="1"/>
</dbReference>
<evidence type="ECO:0000256" key="2">
    <source>
        <dbReference type="HAMAP-Rule" id="MF_03225"/>
    </source>
</evidence>
<evidence type="ECO:0000313" key="6">
    <source>
        <dbReference type="EMBL" id="PWN42427.1"/>
    </source>
</evidence>
<dbReference type="GO" id="GO:0030170">
    <property type="term" value="F:pyridoxal phosphate binding"/>
    <property type="evidence" value="ECO:0007669"/>
    <property type="project" value="UniProtKB-UniRule"/>
</dbReference>
<feature type="region of interest" description="Disordered" evidence="4">
    <location>
        <begin position="1"/>
        <end position="49"/>
    </location>
</feature>
<dbReference type="CDD" id="cd06822">
    <property type="entry name" value="PLPDE_III_YBL036c_euk"/>
    <property type="match status" value="1"/>
</dbReference>
<dbReference type="Proteomes" id="UP000245783">
    <property type="component" value="Unassembled WGS sequence"/>
</dbReference>
<dbReference type="AlphaFoldDB" id="A0A316VXQ0"/>
<organism evidence="6 7">
    <name type="scientific">Ceraceosorus guamensis</name>
    <dbReference type="NCBI Taxonomy" id="1522189"/>
    <lineage>
        <taxon>Eukaryota</taxon>
        <taxon>Fungi</taxon>
        <taxon>Dikarya</taxon>
        <taxon>Basidiomycota</taxon>
        <taxon>Ustilaginomycotina</taxon>
        <taxon>Exobasidiomycetes</taxon>
        <taxon>Ceraceosorales</taxon>
        <taxon>Ceraceosoraceae</taxon>
        <taxon>Ceraceosorus</taxon>
    </lineage>
</organism>
<evidence type="ECO:0000256" key="4">
    <source>
        <dbReference type="SAM" id="MobiDB-lite"/>
    </source>
</evidence>
<dbReference type="GeneID" id="37035803"/>
<dbReference type="STRING" id="1522189.A0A316VXQ0"/>
<comment type="function">
    <text evidence="2">Pyridoxal 5'-phosphate (PLP)-binding protein, which may be involved in intracellular homeostatic regulation of pyridoxal 5'-phosphate (PLP), the active form of vitamin B6.</text>
</comment>
<reference evidence="6 7" key="1">
    <citation type="journal article" date="2018" name="Mol. Biol. Evol.">
        <title>Broad Genomic Sampling Reveals a Smut Pathogenic Ancestry of the Fungal Clade Ustilaginomycotina.</title>
        <authorList>
            <person name="Kijpornyongpan T."/>
            <person name="Mondo S.J."/>
            <person name="Barry K."/>
            <person name="Sandor L."/>
            <person name="Lee J."/>
            <person name="Lipzen A."/>
            <person name="Pangilinan J."/>
            <person name="LaButti K."/>
            <person name="Hainaut M."/>
            <person name="Henrissat B."/>
            <person name="Grigoriev I.V."/>
            <person name="Spatafora J.W."/>
            <person name="Aime M.C."/>
        </authorList>
    </citation>
    <scope>NUCLEOTIDE SEQUENCE [LARGE SCALE GENOMIC DNA]</scope>
    <source>
        <strain evidence="6 7">MCA 4658</strain>
    </source>
</reference>
<dbReference type="HAMAP" id="MF_02087">
    <property type="entry name" value="PLP_homeostasis"/>
    <property type="match status" value="1"/>
</dbReference>
<evidence type="ECO:0000313" key="7">
    <source>
        <dbReference type="Proteomes" id="UP000245783"/>
    </source>
</evidence>
<protein>
    <recommendedName>
        <fullName evidence="2">Pyridoxal phosphate homeostasis protein</fullName>
        <shortName evidence="2">PLP homeostasis protein</shortName>
    </recommendedName>
</protein>
<dbReference type="InterPro" id="IPR001608">
    <property type="entry name" value="Ala_racemase_N"/>
</dbReference>
<proteinExistence type="inferred from homology"/>
<comment type="similarity">
    <text evidence="2 3">Belongs to the pyridoxal phosphate-binding protein YggS/PROSC family.</text>
</comment>
<dbReference type="SUPFAM" id="SSF51419">
    <property type="entry name" value="PLP-binding barrel"/>
    <property type="match status" value="1"/>
</dbReference>
<dbReference type="OrthoDB" id="10264196at2759"/>
<dbReference type="PANTHER" id="PTHR10146:SF14">
    <property type="entry name" value="PYRIDOXAL PHOSPHATE HOMEOSTASIS PROTEIN"/>
    <property type="match status" value="1"/>
</dbReference>
<evidence type="ECO:0000259" key="5">
    <source>
        <dbReference type="Pfam" id="PF01168"/>
    </source>
</evidence>
<evidence type="ECO:0000256" key="3">
    <source>
        <dbReference type="RuleBase" id="RU004514"/>
    </source>
</evidence>
<dbReference type="EMBL" id="KZ819379">
    <property type="protein sequence ID" value="PWN42427.1"/>
    <property type="molecule type" value="Genomic_DNA"/>
</dbReference>
<gene>
    <name evidence="6" type="ORF">IE81DRAFT_323385</name>
</gene>
<sequence>MSNEAGSEDLSRYPQPSASQSSEVVSKLESVRSRIASSSQTHARRPPRLVAISKLHPPSSILAAYRDAEPRQLHFGENYAQELRDKAKVLPRGIRWHFVGNLQSSKAKMLAAIPNLYLLETLDSEKTATLLDKALSNRSSTDSQSESTSEPLRVYLQVNTSGELKKSGLPPLDPQGSDAAKESPLLSLAKHVILHCPNLTLSGLMTIGSRSASNSDDSEAENQDFATLRATRTALISRLRSDSELSSNKDASRKYGALLTTSDSIEEAQQALELSMGMSGDLDAAIRSGSDNVRVGTDCFGQRMSDRDKAYEAMKHEMDWDVENGRPGQVDGEKK</sequence>
<dbReference type="InParanoid" id="A0A316VXQ0"/>
<feature type="modified residue" description="N6-(pyridoxal phosphate)lysine" evidence="2">
    <location>
        <position position="54"/>
    </location>
</feature>
<feature type="compositionally biased region" description="Polar residues" evidence="4">
    <location>
        <begin position="14"/>
        <end position="24"/>
    </location>
</feature>